<evidence type="ECO:0000256" key="2">
    <source>
        <dbReference type="ARBA" id="ARBA00022729"/>
    </source>
</evidence>
<sequence length="332" mass="35444">MASPYTAGSVALVLKSRGNLKPSVVQSLLQHTAEAVKELNFDGIASAAKQGAGLINVWDAIHANTLVSPSKFSLNDTTHLKGTHTFTVTNNGKKSVTYAIKHVPAVSVNGYDKKGYPTLQNAFVFSGSSAVVRPSPSTVTVRPGQSKQVKVVLSPPKFDKKDLWIYSGYVHFKPLNSEDNEVSVPYAGVAGDLHSITVIDTKGERQPSVVSLVSGAPKKVYSLVGNDVPLLRFAMIHATKYLSIALSDVKGKELGLIGLVEGGFSRNYPGTDIKVTFDGTITVVKNGRAQEVEAPSGTYTLTVKGLKPFGNPNTPADFDTWTSAPFEVKRAN</sequence>
<dbReference type="EMBL" id="JASJQH010009865">
    <property type="protein sequence ID" value="KAK9674954.1"/>
    <property type="molecule type" value="Genomic_DNA"/>
</dbReference>
<evidence type="ECO:0000313" key="5">
    <source>
        <dbReference type="EMBL" id="KAK9674954.1"/>
    </source>
</evidence>
<dbReference type="Proteomes" id="UP001479436">
    <property type="component" value="Unassembled WGS sequence"/>
</dbReference>
<gene>
    <name evidence="5" type="ORF">K7432_016765</name>
</gene>
<dbReference type="SUPFAM" id="SSF52743">
    <property type="entry name" value="Subtilisin-like"/>
    <property type="match status" value="1"/>
</dbReference>
<evidence type="ECO:0000256" key="1">
    <source>
        <dbReference type="ARBA" id="ARBA00011073"/>
    </source>
</evidence>
<dbReference type="Pfam" id="PF06280">
    <property type="entry name" value="fn3_5"/>
    <property type="match status" value="1"/>
</dbReference>
<name>A0ABR2VL72_9FUNG</name>
<protein>
    <recommendedName>
        <fullName evidence="4">C5a peptidase/Subtilisin-like protease SBT2-like Fn3-like domain-containing protein</fullName>
    </recommendedName>
</protein>
<dbReference type="Gene3D" id="2.60.40.1710">
    <property type="entry name" value="Subtilisin-like superfamily"/>
    <property type="match status" value="1"/>
</dbReference>
<dbReference type="InterPro" id="IPR036852">
    <property type="entry name" value="Peptidase_S8/S53_dom_sf"/>
</dbReference>
<dbReference type="InterPro" id="IPR010435">
    <property type="entry name" value="C5a/SBT2-like_Fn3"/>
</dbReference>
<accession>A0ABR2VL72</accession>
<dbReference type="PROSITE" id="PS51892">
    <property type="entry name" value="SUBTILASE"/>
    <property type="match status" value="1"/>
</dbReference>
<organism evidence="5 6">
    <name type="scientific">Basidiobolus ranarum</name>
    <dbReference type="NCBI Taxonomy" id="34480"/>
    <lineage>
        <taxon>Eukaryota</taxon>
        <taxon>Fungi</taxon>
        <taxon>Fungi incertae sedis</taxon>
        <taxon>Zoopagomycota</taxon>
        <taxon>Entomophthoromycotina</taxon>
        <taxon>Basidiobolomycetes</taxon>
        <taxon>Basidiobolales</taxon>
        <taxon>Basidiobolaceae</taxon>
        <taxon>Basidiobolus</taxon>
    </lineage>
</organism>
<comment type="similarity">
    <text evidence="1 3">Belongs to the peptidase S8 family.</text>
</comment>
<proteinExistence type="inferred from homology"/>
<comment type="caution">
    <text evidence="5">The sequence shown here is derived from an EMBL/GenBank/DDBJ whole genome shotgun (WGS) entry which is preliminary data.</text>
</comment>
<comment type="caution">
    <text evidence="3">Lacks conserved residue(s) required for the propagation of feature annotation.</text>
</comment>
<evidence type="ECO:0000313" key="6">
    <source>
        <dbReference type="Proteomes" id="UP001479436"/>
    </source>
</evidence>
<dbReference type="Gene3D" id="3.40.50.200">
    <property type="entry name" value="Peptidase S8/S53 domain"/>
    <property type="match status" value="1"/>
</dbReference>
<keyword evidence="6" id="KW-1185">Reference proteome</keyword>
<keyword evidence="2" id="KW-0732">Signal</keyword>
<reference evidence="5 6" key="1">
    <citation type="submission" date="2023-04" db="EMBL/GenBank/DDBJ databases">
        <title>Genome of Basidiobolus ranarum AG-B5.</title>
        <authorList>
            <person name="Stajich J.E."/>
            <person name="Carter-House D."/>
            <person name="Gryganskyi A."/>
        </authorList>
    </citation>
    <scope>NUCLEOTIDE SEQUENCE [LARGE SCALE GENOMIC DNA]</scope>
    <source>
        <strain evidence="5 6">AG-B5</strain>
    </source>
</reference>
<evidence type="ECO:0000259" key="4">
    <source>
        <dbReference type="Pfam" id="PF06280"/>
    </source>
</evidence>
<evidence type="ECO:0000256" key="3">
    <source>
        <dbReference type="PROSITE-ProRule" id="PRU01240"/>
    </source>
</evidence>
<feature type="domain" description="C5a peptidase/Subtilisin-like protease SBT2-like Fn3-like" evidence="4">
    <location>
        <begin position="73"/>
        <end position="186"/>
    </location>
</feature>